<evidence type="ECO:0000259" key="3">
    <source>
        <dbReference type="PROSITE" id="PS50930"/>
    </source>
</evidence>
<evidence type="ECO:0000313" key="4">
    <source>
        <dbReference type="EMBL" id="RDY60858.1"/>
    </source>
</evidence>
<evidence type="ECO:0000259" key="2">
    <source>
        <dbReference type="PROSITE" id="PS50110"/>
    </source>
</evidence>
<dbReference type="PROSITE" id="PS50930">
    <property type="entry name" value="HTH_LYTTR"/>
    <property type="match status" value="1"/>
</dbReference>
<comment type="caution">
    <text evidence="4">The sequence shown here is derived from an EMBL/GenBank/DDBJ whole genome shotgun (WGS) entry which is preliminary data.</text>
</comment>
<reference evidence="4 5" key="1">
    <citation type="submission" date="2018-08" db="EMBL/GenBank/DDBJ databases">
        <title>Muricauda nanhaiensis sp. nov., isolated from seawater of the South China Sea.</title>
        <authorList>
            <person name="Dang Y."/>
        </authorList>
    </citation>
    <scope>NUCLEOTIDE SEQUENCE [LARGE SCALE GENOMIC DNA]</scope>
    <source>
        <strain evidence="4 5">SM1704</strain>
    </source>
</reference>
<proteinExistence type="predicted"/>
<feature type="domain" description="HTH LytTR-type" evidence="3">
    <location>
        <begin position="147"/>
        <end position="232"/>
    </location>
</feature>
<dbReference type="InterPro" id="IPR007492">
    <property type="entry name" value="LytTR_DNA-bd_dom"/>
</dbReference>
<keyword evidence="1" id="KW-0597">Phosphoprotein</keyword>
<keyword evidence="5" id="KW-1185">Reference proteome</keyword>
<dbReference type="Gene3D" id="2.40.50.1020">
    <property type="entry name" value="LytTr DNA-binding domain"/>
    <property type="match status" value="1"/>
</dbReference>
<dbReference type="InterPro" id="IPR001789">
    <property type="entry name" value="Sig_transdc_resp-reg_receiver"/>
</dbReference>
<dbReference type="Pfam" id="PF00072">
    <property type="entry name" value="Response_reg"/>
    <property type="match status" value="1"/>
</dbReference>
<dbReference type="SMART" id="SM00850">
    <property type="entry name" value="LytTR"/>
    <property type="match status" value="1"/>
</dbReference>
<dbReference type="PANTHER" id="PTHR37299:SF1">
    <property type="entry name" value="STAGE 0 SPORULATION PROTEIN A HOMOLOG"/>
    <property type="match status" value="1"/>
</dbReference>
<dbReference type="PANTHER" id="PTHR37299">
    <property type="entry name" value="TRANSCRIPTIONAL REGULATOR-RELATED"/>
    <property type="match status" value="1"/>
</dbReference>
<keyword evidence="4" id="KW-0238">DNA-binding</keyword>
<dbReference type="Proteomes" id="UP000261828">
    <property type="component" value="Unassembled WGS sequence"/>
</dbReference>
<organism evidence="4 5">
    <name type="scientific">Flagellimonas nanhaiensis</name>
    <dbReference type="NCBI Taxonomy" id="2292706"/>
    <lineage>
        <taxon>Bacteria</taxon>
        <taxon>Pseudomonadati</taxon>
        <taxon>Bacteroidota</taxon>
        <taxon>Flavobacteriia</taxon>
        <taxon>Flavobacteriales</taxon>
        <taxon>Flavobacteriaceae</taxon>
        <taxon>Flagellimonas</taxon>
    </lineage>
</organism>
<sequence>MKIKTIIIDDEPLAIKVLEDFALKLDQLDLVATFSNAVDANNYVQENKVDLIFLDINMPVLDGFEFLKCLKYKPQVVITSAHEKYALQGYEVEALDYLVKPIPFPRFLKTVNRVTDIMVEKNNTGSGSEKPNFFIKIDNKKLQKVYLDEILVVESLKDYIRIKTTADKYIIHKTLSSFTEELPSDKFIRIHRSFTVALDKIESLEGNSVEIDGIRYTIGRSYLNEVREIILNKALK</sequence>
<dbReference type="InterPro" id="IPR046947">
    <property type="entry name" value="LytR-like"/>
</dbReference>
<accession>A0A371JST1</accession>
<dbReference type="AlphaFoldDB" id="A0A371JST1"/>
<dbReference type="Pfam" id="PF04397">
    <property type="entry name" value="LytTR"/>
    <property type="match status" value="1"/>
</dbReference>
<dbReference type="OrthoDB" id="2168082at2"/>
<gene>
    <name evidence="4" type="ORF">DX873_01365</name>
</gene>
<dbReference type="GO" id="GO:0000156">
    <property type="term" value="F:phosphorelay response regulator activity"/>
    <property type="evidence" value="ECO:0007669"/>
    <property type="project" value="InterPro"/>
</dbReference>
<dbReference type="Gene3D" id="3.40.50.2300">
    <property type="match status" value="1"/>
</dbReference>
<dbReference type="RefSeq" id="WP_116182741.1">
    <property type="nucleotide sequence ID" value="NZ_QTJX01000001.1"/>
</dbReference>
<dbReference type="PROSITE" id="PS50110">
    <property type="entry name" value="RESPONSE_REGULATORY"/>
    <property type="match status" value="1"/>
</dbReference>
<feature type="modified residue" description="4-aspartylphosphate" evidence="1">
    <location>
        <position position="55"/>
    </location>
</feature>
<name>A0A371JST1_9FLAO</name>
<evidence type="ECO:0000313" key="5">
    <source>
        <dbReference type="Proteomes" id="UP000261828"/>
    </source>
</evidence>
<dbReference type="InterPro" id="IPR011006">
    <property type="entry name" value="CheY-like_superfamily"/>
</dbReference>
<dbReference type="SMART" id="SM00448">
    <property type="entry name" value="REC"/>
    <property type="match status" value="1"/>
</dbReference>
<evidence type="ECO:0000256" key="1">
    <source>
        <dbReference type="PROSITE-ProRule" id="PRU00169"/>
    </source>
</evidence>
<dbReference type="EMBL" id="QTJX01000001">
    <property type="protein sequence ID" value="RDY60858.1"/>
    <property type="molecule type" value="Genomic_DNA"/>
</dbReference>
<dbReference type="GO" id="GO:0003677">
    <property type="term" value="F:DNA binding"/>
    <property type="evidence" value="ECO:0007669"/>
    <property type="project" value="UniProtKB-KW"/>
</dbReference>
<feature type="domain" description="Response regulatory" evidence="2">
    <location>
        <begin position="4"/>
        <end position="115"/>
    </location>
</feature>
<dbReference type="SUPFAM" id="SSF52172">
    <property type="entry name" value="CheY-like"/>
    <property type="match status" value="1"/>
</dbReference>
<protein>
    <submittedName>
        <fullName evidence="4">DNA-binding response regulator</fullName>
    </submittedName>
</protein>